<dbReference type="EMBL" id="CP076456">
    <property type="protein sequence ID" value="QWQ37217.1"/>
    <property type="molecule type" value="Genomic_DNA"/>
</dbReference>
<evidence type="ECO:0000313" key="3">
    <source>
        <dbReference type="Proteomes" id="UP000680588"/>
    </source>
</evidence>
<sequence length="111" mass="11904">MKFDMGSQTLGTLTQQTGSSHEDLGQLVRSLVQAVAPLEGKFNGSGRVKFDEFKARTDEVANELNGSLAAILLGQSEMDRSFQMGDQESADNAQQQQGAASFDAARFGSSR</sequence>
<organism evidence="2 3">
    <name type="scientific">Arthrobacter sunyaminii</name>
    <dbReference type="NCBI Taxonomy" id="2816859"/>
    <lineage>
        <taxon>Bacteria</taxon>
        <taxon>Bacillati</taxon>
        <taxon>Actinomycetota</taxon>
        <taxon>Actinomycetes</taxon>
        <taxon>Micrococcales</taxon>
        <taxon>Micrococcaceae</taxon>
        <taxon>Arthrobacter</taxon>
    </lineage>
</organism>
<dbReference type="Proteomes" id="UP000680588">
    <property type="component" value="Chromosome"/>
</dbReference>
<accession>A0A975S7F3</accession>
<dbReference type="InterPro" id="IPR036689">
    <property type="entry name" value="ESAT-6-like_sf"/>
</dbReference>
<protein>
    <submittedName>
        <fullName evidence="2">Uncharacterized protein</fullName>
    </submittedName>
</protein>
<feature type="compositionally biased region" description="Polar residues" evidence="1">
    <location>
        <begin position="84"/>
        <end position="99"/>
    </location>
</feature>
<proteinExistence type="predicted"/>
<dbReference type="Gene3D" id="1.10.287.1060">
    <property type="entry name" value="ESAT-6-like"/>
    <property type="match status" value="1"/>
</dbReference>
<evidence type="ECO:0000313" key="2">
    <source>
        <dbReference type="EMBL" id="QWQ37217.1"/>
    </source>
</evidence>
<keyword evidence="3" id="KW-1185">Reference proteome</keyword>
<feature type="compositionally biased region" description="Low complexity" evidence="1">
    <location>
        <begin position="1"/>
        <end position="19"/>
    </location>
</feature>
<dbReference type="KEGG" id="asun:KG104_05505"/>
<dbReference type="RefSeq" id="WP_104055287.1">
    <property type="nucleotide sequence ID" value="NZ_CP076456.1"/>
</dbReference>
<gene>
    <name evidence="2" type="ORF">KG104_05505</name>
</gene>
<dbReference type="AlphaFoldDB" id="A0A975S7F3"/>
<evidence type="ECO:0000256" key="1">
    <source>
        <dbReference type="SAM" id="MobiDB-lite"/>
    </source>
</evidence>
<feature type="region of interest" description="Disordered" evidence="1">
    <location>
        <begin position="82"/>
        <end position="111"/>
    </location>
</feature>
<dbReference type="SUPFAM" id="SSF140453">
    <property type="entry name" value="EsxAB dimer-like"/>
    <property type="match status" value="1"/>
</dbReference>
<reference evidence="2" key="1">
    <citation type="submission" date="2021-06" db="EMBL/GenBank/DDBJ databases">
        <title>Novel species in genus Arthrobacter.</title>
        <authorList>
            <person name="Zhang G."/>
        </authorList>
    </citation>
    <scope>NUCLEOTIDE SEQUENCE</scope>
    <source>
        <strain evidence="2">Zg-ZUI122</strain>
    </source>
</reference>
<feature type="region of interest" description="Disordered" evidence="1">
    <location>
        <begin position="1"/>
        <end position="22"/>
    </location>
</feature>
<name>A0A975S7F3_9MICC</name>